<dbReference type="InterPro" id="IPR036266">
    <property type="entry name" value="SecA_Wing/Scaffold_sf"/>
</dbReference>
<dbReference type="GO" id="GO:0031522">
    <property type="term" value="C:cell envelope Sec protein transport complex"/>
    <property type="evidence" value="ECO:0007669"/>
    <property type="project" value="TreeGrafter"/>
</dbReference>
<keyword evidence="4 12" id="KW-1003">Cell membrane</keyword>
<dbReference type="Pfam" id="PF07516">
    <property type="entry name" value="SecA_SW"/>
    <property type="match status" value="1"/>
</dbReference>
<dbReference type="AlphaFoldDB" id="W6A929"/>
<dbReference type="InterPro" id="IPR044722">
    <property type="entry name" value="SecA_SF2_C"/>
</dbReference>
<dbReference type="PANTHER" id="PTHR30612:SF0">
    <property type="entry name" value="CHLOROPLAST PROTEIN-TRANSPORTING ATPASE"/>
    <property type="match status" value="1"/>
</dbReference>
<dbReference type="SUPFAM" id="SSF81886">
    <property type="entry name" value="Helical scaffold and wing domains of SecA"/>
    <property type="match status" value="1"/>
</dbReference>
<dbReference type="HAMAP" id="MF_01382">
    <property type="entry name" value="SecA"/>
    <property type="match status" value="1"/>
</dbReference>
<dbReference type="SMART" id="SM00958">
    <property type="entry name" value="SecA_PP_bind"/>
    <property type="match status" value="1"/>
</dbReference>
<dbReference type="InterPro" id="IPR011116">
    <property type="entry name" value="SecA_Wing/Scaffold"/>
</dbReference>
<evidence type="ECO:0000256" key="7">
    <source>
        <dbReference type="ARBA" id="ARBA00022840"/>
    </source>
</evidence>
<accession>W6A929</accession>
<dbReference type="EMBL" id="CP006934">
    <property type="protein sequence ID" value="AHI53471.1"/>
    <property type="molecule type" value="Genomic_DNA"/>
</dbReference>
<dbReference type="SUPFAM" id="SSF81767">
    <property type="entry name" value="Pre-protein crosslinking domain of SecA"/>
    <property type="match status" value="1"/>
</dbReference>
<dbReference type="PRINTS" id="PR00906">
    <property type="entry name" value="SECA"/>
</dbReference>
<keyword evidence="11 12" id="KW-0472">Membrane</keyword>
<dbReference type="FunFam" id="3.40.50.300:FF:000429">
    <property type="entry name" value="Preprotein translocase subunit SecA"/>
    <property type="match status" value="1"/>
</dbReference>
<dbReference type="PROSITE" id="PS51196">
    <property type="entry name" value="SECA_MOTOR_DEAD"/>
    <property type="match status" value="1"/>
</dbReference>
<keyword evidence="10 12" id="KW-0811">Translocation</keyword>
<dbReference type="CDD" id="cd18803">
    <property type="entry name" value="SF2_C_secA"/>
    <property type="match status" value="1"/>
</dbReference>
<dbReference type="CDD" id="cd17928">
    <property type="entry name" value="DEXDc_SecA"/>
    <property type="match status" value="1"/>
</dbReference>
<evidence type="ECO:0000256" key="1">
    <source>
        <dbReference type="ARBA" id="ARBA00004170"/>
    </source>
</evidence>
<dbReference type="Pfam" id="PF21090">
    <property type="entry name" value="P-loop_SecA"/>
    <property type="match status" value="1"/>
</dbReference>
<feature type="domain" description="Helicase C-terminal" evidence="15">
    <location>
        <begin position="407"/>
        <end position="576"/>
    </location>
</feature>
<dbReference type="eggNOG" id="COG0653">
    <property type="taxonomic scope" value="Bacteria"/>
</dbReference>
<feature type="domain" description="SecA family profile" evidence="16">
    <location>
        <begin position="1"/>
        <end position="563"/>
    </location>
</feature>
<evidence type="ECO:0000256" key="10">
    <source>
        <dbReference type="ARBA" id="ARBA00023010"/>
    </source>
</evidence>
<keyword evidence="8 12" id="KW-0653">Protein transport</keyword>
<dbReference type="Gene3D" id="1.10.3060.10">
    <property type="entry name" value="Helical scaffold and wing domains of SecA"/>
    <property type="match status" value="1"/>
</dbReference>
<dbReference type="STRING" id="1276257.SSABA_v1c00590"/>
<keyword evidence="3 12" id="KW-0813">Transport</keyword>
<dbReference type="EC" id="7.4.2.8" evidence="12"/>
<evidence type="ECO:0000259" key="15">
    <source>
        <dbReference type="PROSITE" id="PS51194"/>
    </source>
</evidence>
<reference evidence="17 18" key="1">
    <citation type="journal article" date="2014" name="Genome Biol. Evol.">
        <title>Molecular evolution of the substrate utilization strategies and putative virulence factors in mosquito-associated Spiroplasma species.</title>
        <authorList>
            <person name="Chang T.H."/>
            <person name="Lo W.S."/>
            <person name="Ku C."/>
            <person name="Chen L.L."/>
            <person name="Kuo C.H."/>
        </authorList>
    </citation>
    <scope>NUCLEOTIDE SEQUENCE [LARGE SCALE GENOMIC DNA]</scope>
    <source>
        <strain evidence="17">Ar-1343</strain>
    </source>
</reference>
<evidence type="ECO:0000256" key="6">
    <source>
        <dbReference type="ARBA" id="ARBA00022741"/>
    </source>
</evidence>
<evidence type="ECO:0000256" key="2">
    <source>
        <dbReference type="ARBA" id="ARBA00007650"/>
    </source>
</evidence>
<dbReference type="InterPro" id="IPR001650">
    <property type="entry name" value="Helicase_C-like"/>
</dbReference>
<dbReference type="GO" id="GO:0043952">
    <property type="term" value="P:protein transport by the Sec complex"/>
    <property type="evidence" value="ECO:0007669"/>
    <property type="project" value="TreeGrafter"/>
</dbReference>
<dbReference type="OrthoDB" id="9805579at2"/>
<keyword evidence="5 12" id="KW-0963">Cytoplasm</keyword>
<evidence type="ECO:0000256" key="11">
    <source>
        <dbReference type="ARBA" id="ARBA00023136"/>
    </source>
</evidence>
<keyword evidence="9 12" id="KW-1278">Translocase</keyword>
<comment type="subcellular location">
    <subcellularLocation>
        <location evidence="12">Cell membrane</location>
        <topology evidence="12">Peripheral membrane protein</topology>
        <orientation evidence="12">Cytoplasmic side</orientation>
    </subcellularLocation>
    <subcellularLocation>
        <location evidence="12">Cytoplasm</location>
    </subcellularLocation>
    <subcellularLocation>
        <location evidence="1">Membrane</location>
        <topology evidence="1">Peripheral membrane protein</topology>
    </subcellularLocation>
    <text evidence="12">Distribution is 50-50.</text>
</comment>
<evidence type="ECO:0000256" key="3">
    <source>
        <dbReference type="ARBA" id="ARBA00022448"/>
    </source>
</evidence>
<evidence type="ECO:0000256" key="8">
    <source>
        <dbReference type="ARBA" id="ARBA00022927"/>
    </source>
</evidence>
<comment type="similarity">
    <text evidence="2 12 13">Belongs to the SecA family.</text>
</comment>
<dbReference type="Gene3D" id="3.40.50.300">
    <property type="entry name" value="P-loop containing nucleotide triphosphate hydrolases"/>
    <property type="match status" value="3"/>
</dbReference>
<evidence type="ECO:0000256" key="4">
    <source>
        <dbReference type="ARBA" id="ARBA00022475"/>
    </source>
</evidence>
<feature type="binding site" evidence="12">
    <location>
        <position position="485"/>
    </location>
    <ligand>
        <name>ATP</name>
        <dbReference type="ChEBI" id="CHEBI:30616"/>
    </ligand>
</feature>
<protein>
    <recommendedName>
        <fullName evidence="12 13">Protein translocase subunit SecA</fullName>
        <ecNumber evidence="12">7.4.2.8</ecNumber>
    </recommendedName>
</protein>
<dbReference type="GO" id="GO:0005524">
    <property type="term" value="F:ATP binding"/>
    <property type="evidence" value="ECO:0007669"/>
    <property type="project" value="UniProtKB-UniRule"/>
</dbReference>
<evidence type="ECO:0000256" key="9">
    <source>
        <dbReference type="ARBA" id="ARBA00022967"/>
    </source>
</evidence>
<comment type="subunit">
    <text evidence="12">Monomer and homodimer. Part of the essential Sec protein translocation apparatus which comprises SecA, SecYEG and auxiliary proteins SecDF. Other proteins may also be involved.</text>
</comment>
<dbReference type="InterPro" id="IPR000185">
    <property type="entry name" value="SecA"/>
</dbReference>
<feature type="binding site" evidence="12">
    <location>
        <begin position="96"/>
        <end position="100"/>
    </location>
    <ligand>
        <name>ATP</name>
        <dbReference type="ChEBI" id="CHEBI:30616"/>
    </ligand>
</feature>
<keyword evidence="7 12" id="KW-0067">ATP-binding</keyword>
<dbReference type="InterPro" id="IPR014001">
    <property type="entry name" value="Helicase_ATP-bd"/>
</dbReference>
<keyword evidence="6 12" id="KW-0547">Nucleotide-binding</keyword>
<dbReference type="SMART" id="SM00957">
    <property type="entry name" value="SecA_DEAD"/>
    <property type="match status" value="1"/>
</dbReference>
<dbReference type="Pfam" id="PF01043">
    <property type="entry name" value="SecA_PP_bind"/>
    <property type="match status" value="1"/>
</dbReference>
<dbReference type="InterPro" id="IPR014018">
    <property type="entry name" value="SecA_motor_DEAD"/>
</dbReference>
<feature type="domain" description="Helicase ATP-binding" evidence="14">
    <location>
        <begin position="80"/>
        <end position="218"/>
    </location>
</feature>
<proteinExistence type="inferred from homology"/>
<name>W6A929_9MOLU</name>
<dbReference type="GO" id="GO:0017038">
    <property type="term" value="P:protein import"/>
    <property type="evidence" value="ECO:0007669"/>
    <property type="project" value="InterPro"/>
</dbReference>
<dbReference type="GO" id="GO:0005829">
    <property type="term" value="C:cytosol"/>
    <property type="evidence" value="ECO:0007669"/>
    <property type="project" value="TreeGrafter"/>
</dbReference>
<evidence type="ECO:0000313" key="17">
    <source>
        <dbReference type="EMBL" id="AHI53471.1"/>
    </source>
</evidence>
<dbReference type="InterPro" id="IPR036670">
    <property type="entry name" value="SecA_X-link_sf"/>
</dbReference>
<evidence type="ECO:0000256" key="12">
    <source>
        <dbReference type="HAMAP-Rule" id="MF_01382"/>
    </source>
</evidence>
<sequence length="973" mass="110343">MARDKSIIKKLGIIADKIIALEEHYSNFSDEQLRAKTDEFKQRIQENSESVDDILVDAYAVVREAAWRVLKLKAYRVQLIGGIILNSGDIAEMRTGEGKTLTGLFPAYLNSLTGKGVHIVTVNEYLSQRDSEINGQVYNFLGVTVGLNGRGLSKDQKRQAYAQDVTYTTNSEIGFDYLRDNMVYSFGAKVQRGLNFAIIDEADSVLIDEARTPLIISGGSSNRANMYQAADQFAKTLKQTDDFDIDLETKQVYLNDIGMEKANKFFSVKNLFDVKNTELFHLIMNALKANFTFKEGVEYAAQNNEIVLIDQFTGRIMEGRSYSDGLQQALQAKEGVAIEEETATLATITYQNFYRLYSKLSGMTGTAKTEEEEFIKIYNTRVVVTPTNKPIIRKDEIDLTYATKNAALKSLIIDLKELNELGRPVLIGTTSVESSEQIERYLSKAGLKFEMINAKNHNREAEIVEKAGQRGAITLATNMAGRGTDIKLTEETRQLGGLFVFGVERNEARRIDNQLRGRSGRQGDPGNSRFYISMEDELMVRFTAPKVRQMFLRLGDEAIKSAMFTRAITNAQKKLEGLNFDQRKNVLDYDNVLAQHREAIYSQRDEILKQEDLKLVLSRFQYTTAFELVLKNSELVRGESTINAEMLIAAVDNSFVKPGTFKKSDFAHQDKVKVAKMISDAMMEFYKERIDHVPDEVSKEIERRTILQSLDKFWTRHINLANKLRSGIYLQQYAQNNPLHEYIEEAARLFNKMKIDTAAEVIENLSQVVIREEERNTSPMASRNNRPVIEISEKDIDKILTDINLSKDEFTRENVQKRFEELIKEASDNKNDEATKKLLFQQEVLKGLMNEIDRVRSGAGSQSLNVNLSQKDVEVIFKKFGFKPGDEVDTKKVESKFKKLSAAVDKDANPKELQRLLFEKEVILNVGPQIAKAKKEFVVEDNSGNIKKKIKTSGIDIDDVDDSEQVQSKSKIG</sequence>
<dbReference type="PATRIC" id="fig|1276257.3.peg.60"/>
<comment type="catalytic activity">
    <reaction evidence="12">
        <text>ATP + H2O + cellular proteinSide 1 = ADP + phosphate + cellular proteinSide 2.</text>
        <dbReference type="EC" id="7.4.2.8"/>
    </reaction>
</comment>
<dbReference type="Pfam" id="PF07517">
    <property type="entry name" value="SecA_DEAD"/>
    <property type="match status" value="1"/>
</dbReference>
<dbReference type="InterPro" id="IPR027417">
    <property type="entry name" value="P-loop_NTPase"/>
</dbReference>
<dbReference type="PANTHER" id="PTHR30612">
    <property type="entry name" value="SECA INNER MEMBRANE COMPONENT OF SEC PROTEIN SECRETION SYSTEM"/>
    <property type="match status" value="1"/>
</dbReference>
<dbReference type="PROSITE" id="PS51194">
    <property type="entry name" value="HELICASE_CTER"/>
    <property type="match status" value="1"/>
</dbReference>
<organism evidence="17 18">
    <name type="scientific">Spiroplasma sabaudiense Ar-1343</name>
    <dbReference type="NCBI Taxonomy" id="1276257"/>
    <lineage>
        <taxon>Bacteria</taxon>
        <taxon>Bacillati</taxon>
        <taxon>Mycoplasmatota</taxon>
        <taxon>Mollicutes</taxon>
        <taxon>Entomoplasmatales</taxon>
        <taxon>Spiroplasmataceae</taxon>
        <taxon>Spiroplasma</taxon>
    </lineage>
</organism>
<dbReference type="NCBIfam" id="NF006630">
    <property type="entry name" value="PRK09200.1"/>
    <property type="match status" value="1"/>
</dbReference>
<evidence type="ECO:0000259" key="16">
    <source>
        <dbReference type="PROSITE" id="PS51196"/>
    </source>
</evidence>
<evidence type="ECO:0000259" key="14">
    <source>
        <dbReference type="PROSITE" id="PS51192"/>
    </source>
</evidence>
<dbReference type="GO" id="GO:0005886">
    <property type="term" value="C:plasma membrane"/>
    <property type="evidence" value="ECO:0007669"/>
    <property type="project" value="UniProtKB-SubCell"/>
</dbReference>
<gene>
    <name evidence="12 17" type="primary">secA</name>
    <name evidence="17" type="ORF">SSABA_v1c00590</name>
</gene>
<dbReference type="InterPro" id="IPR011130">
    <property type="entry name" value="SecA_preprotein_X-link_dom"/>
</dbReference>
<feature type="binding site" evidence="12">
    <location>
        <position position="78"/>
    </location>
    <ligand>
        <name>ATP</name>
        <dbReference type="ChEBI" id="CHEBI:30616"/>
    </ligand>
</feature>
<dbReference type="NCBIfam" id="TIGR00963">
    <property type="entry name" value="secA"/>
    <property type="match status" value="1"/>
</dbReference>
<dbReference type="KEGG" id="ssab:SSABA_v1c00590"/>
<dbReference type="HOGENOM" id="CLU_005314_3_1_14"/>
<evidence type="ECO:0000313" key="18">
    <source>
        <dbReference type="Proteomes" id="UP000019265"/>
    </source>
</evidence>
<evidence type="ECO:0000256" key="5">
    <source>
        <dbReference type="ARBA" id="ARBA00022490"/>
    </source>
</evidence>
<dbReference type="SUPFAM" id="SSF52540">
    <property type="entry name" value="P-loop containing nucleoside triphosphate hydrolases"/>
    <property type="match status" value="2"/>
</dbReference>
<dbReference type="Gene3D" id="3.90.1440.10">
    <property type="entry name" value="SecA, preprotein cross-linking domain"/>
    <property type="match status" value="1"/>
</dbReference>
<dbReference type="GO" id="GO:0008564">
    <property type="term" value="F:protein-exporting ATPase activity"/>
    <property type="evidence" value="ECO:0007669"/>
    <property type="project" value="UniProtKB-EC"/>
</dbReference>
<dbReference type="RefSeq" id="WP_025250611.1">
    <property type="nucleotide sequence ID" value="NZ_CP006934.1"/>
</dbReference>
<keyword evidence="18" id="KW-1185">Reference proteome</keyword>
<dbReference type="GO" id="GO:0065002">
    <property type="term" value="P:intracellular protein transmembrane transport"/>
    <property type="evidence" value="ECO:0007669"/>
    <property type="project" value="UniProtKB-UniRule"/>
</dbReference>
<dbReference type="GO" id="GO:0006605">
    <property type="term" value="P:protein targeting"/>
    <property type="evidence" value="ECO:0007669"/>
    <property type="project" value="UniProtKB-UniRule"/>
</dbReference>
<comment type="function">
    <text evidence="12">Part of the Sec protein translocase complex. Interacts with the SecYEG preprotein conducting channel. Has a central role in coupling the hydrolysis of ATP to the transfer of proteins into and across the cell membrane, serving as an ATP-driven molecular motor driving the stepwise translocation of polypeptide chains across the membrane.</text>
</comment>
<dbReference type="PROSITE" id="PS51192">
    <property type="entry name" value="HELICASE_ATP_BIND_1"/>
    <property type="match status" value="1"/>
</dbReference>
<evidence type="ECO:0000256" key="13">
    <source>
        <dbReference type="RuleBase" id="RU003874"/>
    </source>
</evidence>
<dbReference type="InterPro" id="IPR011115">
    <property type="entry name" value="SecA_DEAD"/>
</dbReference>
<dbReference type="Proteomes" id="UP000019265">
    <property type="component" value="Chromosome"/>
</dbReference>